<dbReference type="InParanoid" id="F0ZQA8"/>
<dbReference type="PANTHER" id="PTHR22768:SF0">
    <property type="entry name" value="DNA REPLICATION COMPLEX GINS PROTEIN PSF3"/>
    <property type="match status" value="1"/>
</dbReference>
<dbReference type="STRING" id="5786.F0ZQA8"/>
<dbReference type="InterPro" id="IPR000315">
    <property type="entry name" value="Znf_B-box"/>
</dbReference>
<evidence type="ECO:0000313" key="9">
    <source>
        <dbReference type="Proteomes" id="UP000001064"/>
    </source>
</evidence>
<dbReference type="SUPFAM" id="SSF57845">
    <property type="entry name" value="B-box zinc-binding domain"/>
    <property type="match status" value="2"/>
</dbReference>
<dbReference type="PANTHER" id="PTHR22768">
    <property type="entry name" value="DNA REPLICATION COMPLEX GINS PROTEIN PSF3"/>
    <property type="match status" value="1"/>
</dbReference>
<dbReference type="GO" id="GO:0006260">
    <property type="term" value="P:DNA replication"/>
    <property type="evidence" value="ECO:0007669"/>
    <property type="project" value="UniProtKB-KW"/>
</dbReference>
<evidence type="ECO:0000259" key="6">
    <source>
        <dbReference type="Pfam" id="PF05916"/>
    </source>
</evidence>
<sequence>MISYNNQIYLDIDDILAQEQKIPCVFLYKAYKLGSLIEKKKEIKYKLEIKCTHHPNYDITSKCINCNQGVCSVCMSELHNGHSFSSESLNLEIICIHHPNYDITSKCINCNLGVCLVCKLKLHKRHSFSELNNNMSSEDTDIEKDTKIKLPYWLAYVLAKKSLVSVEIPNPYKDEHSFTNRLLADPKEVSMIHYPYYASSGTKISSLFSDHNLKLFLLNIFKKRYLYIYNQASFLKDNSMITKILGNMTQFEKRLFQEIHKSFVDFENWKISSDKIEKNYYLYPIESNINSAKSSPNKRKRLIFAN</sequence>
<name>F0ZQA8_DICPU</name>
<keyword evidence="9" id="KW-1185">Reference proteome</keyword>
<dbReference type="EMBL" id="GL871122">
    <property type="protein sequence ID" value="EGC33858.1"/>
    <property type="molecule type" value="Genomic_DNA"/>
</dbReference>
<dbReference type="SUPFAM" id="SSF158573">
    <property type="entry name" value="GINS helical bundle-like"/>
    <property type="match status" value="1"/>
</dbReference>
<dbReference type="Proteomes" id="UP000001064">
    <property type="component" value="Unassembled WGS sequence"/>
</dbReference>
<reference evidence="9" key="1">
    <citation type="journal article" date="2011" name="Genome Biol.">
        <title>Comparative genomics of the social amoebae Dictyostelium discoideum and Dictyostelium purpureum.</title>
        <authorList>
            <consortium name="US DOE Joint Genome Institute (JGI-PGF)"/>
            <person name="Sucgang R."/>
            <person name="Kuo A."/>
            <person name="Tian X."/>
            <person name="Salerno W."/>
            <person name="Parikh A."/>
            <person name="Feasley C.L."/>
            <person name="Dalin E."/>
            <person name="Tu H."/>
            <person name="Huang E."/>
            <person name="Barry K."/>
            <person name="Lindquist E."/>
            <person name="Shapiro H."/>
            <person name="Bruce D."/>
            <person name="Schmutz J."/>
            <person name="Salamov A."/>
            <person name="Fey P."/>
            <person name="Gaudet P."/>
            <person name="Anjard C."/>
            <person name="Babu M.M."/>
            <person name="Basu S."/>
            <person name="Bushmanova Y."/>
            <person name="van der Wel H."/>
            <person name="Katoh-Kurasawa M."/>
            <person name="Dinh C."/>
            <person name="Coutinho P.M."/>
            <person name="Saito T."/>
            <person name="Elias M."/>
            <person name="Schaap P."/>
            <person name="Kay R.R."/>
            <person name="Henrissat B."/>
            <person name="Eichinger L."/>
            <person name="Rivero F."/>
            <person name="Putnam N.H."/>
            <person name="West C.M."/>
            <person name="Loomis W.F."/>
            <person name="Chisholm R.L."/>
            <person name="Shaulsky G."/>
            <person name="Strassmann J.E."/>
            <person name="Queller D.C."/>
            <person name="Kuspa A."/>
            <person name="Grigoriev I.V."/>
        </authorList>
    </citation>
    <scope>NUCLEOTIDE SEQUENCE [LARGE SCALE GENOMIC DNA]</scope>
    <source>
        <strain evidence="9">QSDP1</strain>
    </source>
</reference>
<comment type="subcellular location">
    <subcellularLocation>
        <location evidence="1">Nucleus</location>
    </subcellularLocation>
</comment>
<dbReference type="InterPro" id="IPR055221">
    <property type="entry name" value="PSF3_N"/>
</dbReference>
<dbReference type="RefSeq" id="XP_003289596.1">
    <property type="nucleotide sequence ID" value="XM_003289548.1"/>
</dbReference>
<dbReference type="KEGG" id="dpp:DICPUDRAFT_98426"/>
<dbReference type="InterPro" id="IPR038437">
    <property type="entry name" value="GINS_Psf3_sf"/>
</dbReference>
<dbReference type="InterPro" id="IPR010492">
    <property type="entry name" value="GINS_Psf3"/>
</dbReference>
<comment type="similarity">
    <text evidence="2">Belongs to the GINS3/PSF3 family.</text>
</comment>
<feature type="domain" description="DNA replication complex GINS protein PSF3 N-terminal" evidence="7">
    <location>
        <begin position="11"/>
        <end position="44"/>
    </location>
</feature>
<protein>
    <recommendedName>
        <fullName evidence="10">B box-type domain-containing protein</fullName>
    </recommendedName>
</protein>
<organism evidence="8 9">
    <name type="scientific">Dictyostelium purpureum</name>
    <name type="common">Slime mold</name>
    <dbReference type="NCBI Taxonomy" id="5786"/>
    <lineage>
        <taxon>Eukaryota</taxon>
        <taxon>Amoebozoa</taxon>
        <taxon>Evosea</taxon>
        <taxon>Eumycetozoa</taxon>
        <taxon>Dictyostelia</taxon>
        <taxon>Dictyosteliales</taxon>
        <taxon>Dictyosteliaceae</taxon>
        <taxon>Dictyostelium</taxon>
    </lineage>
</organism>
<dbReference type="InterPro" id="IPR036224">
    <property type="entry name" value="GINS_bundle-like_dom_sf"/>
</dbReference>
<feature type="domain" description="B box-type" evidence="5">
    <location>
        <begin position="49"/>
        <end position="85"/>
    </location>
</feature>
<accession>F0ZQA8</accession>
<dbReference type="GO" id="GO:0000811">
    <property type="term" value="C:GINS complex"/>
    <property type="evidence" value="ECO:0000318"/>
    <property type="project" value="GO_Central"/>
</dbReference>
<evidence type="ECO:0000256" key="1">
    <source>
        <dbReference type="ARBA" id="ARBA00004123"/>
    </source>
</evidence>
<evidence type="ECO:0000313" key="8">
    <source>
        <dbReference type="EMBL" id="EGC33858.1"/>
    </source>
</evidence>
<dbReference type="CDD" id="cd11713">
    <property type="entry name" value="GINS_A_psf3"/>
    <property type="match status" value="1"/>
</dbReference>
<dbReference type="Pfam" id="PF05916">
    <property type="entry name" value="Sld5"/>
    <property type="match status" value="1"/>
</dbReference>
<proteinExistence type="inferred from homology"/>
<feature type="domain" description="GINS subunit" evidence="6">
    <location>
        <begin position="179"/>
        <end position="269"/>
    </location>
</feature>
<dbReference type="SUPFAM" id="SSF160059">
    <property type="entry name" value="PriA/YqbF domain"/>
    <property type="match status" value="2"/>
</dbReference>
<dbReference type="AlphaFoldDB" id="F0ZQA8"/>
<evidence type="ECO:0000256" key="3">
    <source>
        <dbReference type="ARBA" id="ARBA00022705"/>
    </source>
</evidence>
<dbReference type="InterPro" id="IPR021151">
    <property type="entry name" value="GINS_A"/>
</dbReference>
<keyword evidence="4" id="KW-0539">Nucleus</keyword>
<evidence type="ECO:0000259" key="5">
    <source>
        <dbReference type="Pfam" id="PF00643"/>
    </source>
</evidence>
<dbReference type="Pfam" id="PF00643">
    <property type="entry name" value="zf-B_box"/>
    <property type="match status" value="1"/>
</dbReference>
<dbReference type="OrthoDB" id="10251744at2759"/>
<evidence type="ECO:0000256" key="4">
    <source>
        <dbReference type="ARBA" id="ARBA00023242"/>
    </source>
</evidence>
<dbReference type="GO" id="GO:0008270">
    <property type="term" value="F:zinc ion binding"/>
    <property type="evidence" value="ECO:0007669"/>
    <property type="project" value="InterPro"/>
</dbReference>
<dbReference type="VEuPathDB" id="AmoebaDB:DICPUDRAFT_98426"/>
<gene>
    <name evidence="8" type="ORF">DICPUDRAFT_98426</name>
</gene>
<dbReference type="eggNOG" id="KOG1106">
    <property type="taxonomic scope" value="Eukaryota"/>
</dbReference>
<dbReference type="Pfam" id="PF22466">
    <property type="entry name" value="PSF3_N"/>
    <property type="match status" value="1"/>
</dbReference>
<evidence type="ECO:0000259" key="7">
    <source>
        <dbReference type="Pfam" id="PF22466"/>
    </source>
</evidence>
<keyword evidence="3" id="KW-0235">DNA replication</keyword>
<evidence type="ECO:0008006" key="10">
    <source>
        <dbReference type="Google" id="ProtNLM"/>
    </source>
</evidence>
<dbReference type="Gene3D" id="1.20.58.2050">
    <property type="match status" value="2"/>
</dbReference>
<dbReference type="GeneID" id="10502786"/>
<evidence type="ECO:0000256" key="2">
    <source>
        <dbReference type="ARBA" id="ARBA00006343"/>
    </source>
</evidence>